<dbReference type="EMBL" id="JBHTJR010000045">
    <property type="protein sequence ID" value="MFD0993128.1"/>
    <property type="molecule type" value="Genomic_DNA"/>
</dbReference>
<evidence type="ECO:0000259" key="8">
    <source>
        <dbReference type="Pfam" id="PF14322"/>
    </source>
</evidence>
<dbReference type="RefSeq" id="WP_386107069.1">
    <property type="nucleotide sequence ID" value="NZ_JBHTJR010000045.1"/>
</dbReference>
<organism evidence="9 10">
    <name type="scientific">Tenacibaculum geojense</name>
    <dbReference type="NCBI Taxonomy" id="915352"/>
    <lineage>
        <taxon>Bacteria</taxon>
        <taxon>Pseudomonadati</taxon>
        <taxon>Bacteroidota</taxon>
        <taxon>Flavobacteriia</taxon>
        <taxon>Flavobacteriales</taxon>
        <taxon>Flavobacteriaceae</taxon>
        <taxon>Tenacibaculum</taxon>
    </lineage>
</organism>
<comment type="similarity">
    <text evidence="2">Belongs to the SusD family.</text>
</comment>
<keyword evidence="10" id="KW-1185">Reference proteome</keyword>
<dbReference type="Gene3D" id="2.20.20.130">
    <property type="match status" value="1"/>
</dbReference>
<sequence>MKNIKKYILGFALMTTAFTFLSCEDKLEIIPNNALVPETAFRTVDDLQNGLNAAYSRYGNNTITLNSIFTDNTKVGFDNGGQQLSLHRLVMDPNTGIASTIWINRYTMINETTRVIDAAASGSIDIDGRQSELNNILGQCYALRAFAHFELFQYYTPDYLDPNGLSVPAVDINVTTQTLPRNTVSEVLTLINDDLTVAQGLLDQSATNNKYVTTDFLKALKARIGLFTGDYTMALNNANDLINSYDLADRNQYVSMYNDNDNTEVIFKAARTIADARPGNIWHFFGGGPFMEMSNSLFNELDPADVRYNVLLNVFESDPANNVHKINKYPGTAVEFLADVKVFRVSEMYLIKAEVEARNSDFIASRNTLKELRDARYGSNTALESYANLSDALDVILKERRLELAYEGHRYLDLKRLNRNLERIDLDCGNLDNACQIVNTDPRFTLPIPAAEINANPNMVQNPGY</sequence>
<reference evidence="10" key="1">
    <citation type="journal article" date="2019" name="Int. J. Syst. Evol. Microbiol.">
        <title>The Global Catalogue of Microorganisms (GCM) 10K type strain sequencing project: providing services to taxonomists for standard genome sequencing and annotation.</title>
        <authorList>
            <consortium name="The Broad Institute Genomics Platform"/>
            <consortium name="The Broad Institute Genome Sequencing Center for Infectious Disease"/>
            <person name="Wu L."/>
            <person name="Ma J."/>
        </authorList>
    </citation>
    <scope>NUCLEOTIDE SEQUENCE [LARGE SCALE GENOMIC DNA]</scope>
    <source>
        <strain evidence="10">CCUG 60527</strain>
    </source>
</reference>
<evidence type="ECO:0000256" key="2">
    <source>
        <dbReference type="ARBA" id="ARBA00006275"/>
    </source>
</evidence>
<dbReference type="Gene3D" id="1.25.40.900">
    <property type="match status" value="1"/>
</dbReference>
<feature type="signal peptide" evidence="6">
    <location>
        <begin position="1"/>
        <end position="22"/>
    </location>
</feature>
<feature type="chain" id="PRO_5047226551" evidence="6">
    <location>
        <begin position="23"/>
        <end position="465"/>
    </location>
</feature>
<dbReference type="SUPFAM" id="SSF48452">
    <property type="entry name" value="TPR-like"/>
    <property type="match status" value="1"/>
</dbReference>
<dbReference type="InterPro" id="IPR012944">
    <property type="entry name" value="SusD_RagB_dom"/>
</dbReference>
<evidence type="ECO:0000256" key="6">
    <source>
        <dbReference type="SAM" id="SignalP"/>
    </source>
</evidence>
<dbReference type="PROSITE" id="PS51257">
    <property type="entry name" value="PROKAR_LIPOPROTEIN"/>
    <property type="match status" value="1"/>
</dbReference>
<protein>
    <submittedName>
        <fullName evidence="9">RagB/SusD family nutrient uptake outer membrane protein</fullName>
    </submittedName>
</protein>
<dbReference type="Pfam" id="PF07980">
    <property type="entry name" value="SusD_RagB"/>
    <property type="match status" value="1"/>
</dbReference>
<evidence type="ECO:0000256" key="4">
    <source>
        <dbReference type="ARBA" id="ARBA00023136"/>
    </source>
</evidence>
<feature type="domain" description="RagB/SusD" evidence="7">
    <location>
        <begin position="338"/>
        <end position="465"/>
    </location>
</feature>
<evidence type="ECO:0000256" key="3">
    <source>
        <dbReference type="ARBA" id="ARBA00022729"/>
    </source>
</evidence>
<comment type="subcellular location">
    <subcellularLocation>
        <location evidence="1">Cell outer membrane</location>
    </subcellularLocation>
</comment>
<evidence type="ECO:0000313" key="10">
    <source>
        <dbReference type="Proteomes" id="UP001597062"/>
    </source>
</evidence>
<dbReference type="Proteomes" id="UP001597062">
    <property type="component" value="Unassembled WGS sequence"/>
</dbReference>
<dbReference type="InterPro" id="IPR033985">
    <property type="entry name" value="SusD-like_N"/>
</dbReference>
<dbReference type="Gene3D" id="1.25.40.390">
    <property type="match status" value="1"/>
</dbReference>
<proteinExistence type="inferred from homology"/>
<evidence type="ECO:0000256" key="5">
    <source>
        <dbReference type="ARBA" id="ARBA00023237"/>
    </source>
</evidence>
<keyword evidence="4" id="KW-0472">Membrane</keyword>
<dbReference type="Pfam" id="PF14322">
    <property type="entry name" value="SusD-like_3"/>
    <property type="match status" value="1"/>
</dbReference>
<name>A0ABW3JRJ6_9FLAO</name>
<evidence type="ECO:0000259" key="7">
    <source>
        <dbReference type="Pfam" id="PF07980"/>
    </source>
</evidence>
<evidence type="ECO:0000256" key="1">
    <source>
        <dbReference type="ARBA" id="ARBA00004442"/>
    </source>
</evidence>
<accession>A0ABW3JRJ6</accession>
<feature type="domain" description="SusD-like N-terminal" evidence="8">
    <location>
        <begin position="41"/>
        <end position="208"/>
    </location>
</feature>
<dbReference type="InterPro" id="IPR011990">
    <property type="entry name" value="TPR-like_helical_dom_sf"/>
</dbReference>
<evidence type="ECO:0000313" key="9">
    <source>
        <dbReference type="EMBL" id="MFD0993128.1"/>
    </source>
</evidence>
<keyword evidence="3 6" id="KW-0732">Signal</keyword>
<comment type="caution">
    <text evidence="9">The sequence shown here is derived from an EMBL/GenBank/DDBJ whole genome shotgun (WGS) entry which is preliminary data.</text>
</comment>
<gene>
    <name evidence="9" type="ORF">ACFQ1U_07920</name>
</gene>
<keyword evidence="5" id="KW-0998">Cell outer membrane</keyword>